<accession>A0A8H7PHN4</accession>
<keyword evidence="5" id="KW-0012">Acyltransferase</keyword>
<keyword evidence="12" id="KW-1185">Reference proteome</keyword>
<evidence type="ECO:0000256" key="5">
    <source>
        <dbReference type="ARBA" id="ARBA00023315"/>
    </source>
</evidence>
<dbReference type="InterPro" id="IPR030384">
    <property type="entry name" value="MeTrfase_SMT"/>
</dbReference>
<evidence type="ECO:0000313" key="11">
    <source>
        <dbReference type="EMBL" id="KAG2174138.1"/>
    </source>
</evidence>
<evidence type="ECO:0000259" key="10">
    <source>
        <dbReference type="PROSITE" id="PS51685"/>
    </source>
</evidence>
<dbReference type="PROSITE" id="PS00440">
    <property type="entry name" value="ACYLTRANSF_C_2"/>
    <property type="match status" value="1"/>
</dbReference>
<dbReference type="InterPro" id="IPR023213">
    <property type="entry name" value="CAT-like_dom_sf"/>
</dbReference>
<dbReference type="EC" id="2.1.1.-" evidence="8"/>
<keyword evidence="2 7" id="KW-0489">Methyltransferase</keyword>
<dbReference type="OrthoDB" id="240216at2759"/>
<comment type="function">
    <text evidence="8">Catalyzes the transfer of methyl groups from S-adenosyl-methionine to the C-24 of sterols.</text>
</comment>
<keyword evidence="8" id="KW-0753">Steroid metabolism</keyword>
<evidence type="ECO:0000256" key="7">
    <source>
        <dbReference type="PROSITE-ProRule" id="PRU01022"/>
    </source>
</evidence>
<keyword evidence="8" id="KW-0752">Steroid biosynthesis</keyword>
<dbReference type="InterPro" id="IPR013216">
    <property type="entry name" value="Methyltransf_11"/>
</dbReference>
<evidence type="ECO:0000256" key="2">
    <source>
        <dbReference type="ARBA" id="ARBA00022603"/>
    </source>
</evidence>
<dbReference type="Proteomes" id="UP000654370">
    <property type="component" value="Unassembled WGS sequence"/>
</dbReference>
<evidence type="ECO:0000256" key="1">
    <source>
        <dbReference type="ARBA" id="ARBA00005232"/>
    </source>
</evidence>
<dbReference type="Gene3D" id="3.40.50.150">
    <property type="entry name" value="Vaccinia Virus protein VP39"/>
    <property type="match status" value="1"/>
</dbReference>
<keyword evidence="8" id="KW-1207">Sterol metabolism</keyword>
<dbReference type="GO" id="GO:0004092">
    <property type="term" value="F:carnitine O-acetyltransferase activity"/>
    <property type="evidence" value="ECO:0007669"/>
    <property type="project" value="TreeGrafter"/>
</dbReference>
<evidence type="ECO:0000256" key="8">
    <source>
        <dbReference type="RuleBase" id="RU362025"/>
    </source>
</evidence>
<keyword evidence="4 7" id="KW-0949">S-adenosyl-L-methionine</keyword>
<dbReference type="Pfam" id="PF00755">
    <property type="entry name" value="Carn_acyltransf"/>
    <property type="match status" value="1"/>
</dbReference>
<dbReference type="Pfam" id="PF08241">
    <property type="entry name" value="Methyltransf_11"/>
    <property type="match status" value="1"/>
</dbReference>
<comment type="similarity">
    <text evidence="7 8">Belongs to the class I-like SAM-binding methyltransferase superfamily. Erg6/SMT family.</text>
</comment>
<comment type="caution">
    <text evidence="11">The sequence shown here is derived from an EMBL/GenBank/DDBJ whole genome shotgun (WGS) entry which is preliminary data.</text>
</comment>
<comment type="similarity">
    <text evidence="1">Belongs to the carnitine/choline acetyltransferase family.</text>
</comment>
<dbReference type="PROSITE" id="PS51685">
    <property type="entry name" value="SAM_MT_ERG6_SMT"/>
    <property type="match status" value="1"/>
</dbReference>
<keyword evidence="8" id="KW-0756">Sterol biosynthesis</keyword>
<dbReference type="Pfam" id="PF08498">
    <property type="entry name" value="Sterol_MT_C"/>
    <property type="match status" value="1"/>
</dbReference>
<feature type="domain" description="SAM-dependent methyltransferase Erg6/SMT-type" evidence="10">
    <location>
        <begin position="77"/>
        <end position="372"/>
    </location>
</feature>
<keyword evidence="8" id="KW-0443">Lipid metabolism</keyword>
<dbReference type="GO" id="GO:0009437">
    <property type="term" value="P:carnitine metabolic process"/>
    <property type="evidence" value="ECO:0007669"/>
    <property type="project" value="TreeGrafter"/>
</dbReference>
<dbReference type="GO" id="GO:0005739">
    <property type="term" value="C:mitochondrion"/>
    <property type="evidence" value="ECO:0007669"/>
    <property type="project" value="TreeGrafter"/>
</dbReference>
<gene>
    <name evidence="11" type="ORF">INT43_004158</name>
</gene>
<evidence type="ECO:0000313" key="12">
    <source>
        <dbReference type="Proteomes" id="UP000654370"/>
    </source>
</evidence>
<dbReference type="InterPro" id="IPR039551">
    <property type="entry name" value="Cho/carn_acyl_trans"/>
</dbReference>
<dbReference type="SUPFAM" id="SSF52777">
    <property type="entry name" value="CoA-dependent acyltransferases"/>
    <property type="match status" value="2"/>
</dbReference>
<dbReference type="GO" id="GO:0032259">
    <property type="term" value="P:methylation"/>
    <property type="evidence" value="ECO:0007669"/>
    <property type="project" value="UniProtKB-KW"/>
</dbReference>
<organism evidence="11 12">
    <name type="scientific">Mortierella isabellina</name>
    <name type="common">Filamentous fungus</name>
    <name type="synonym">Umbelopsis isabellina</name>
    <dbReference type="NCBI Taxonomy" id="91625"/>
    <lineage>
        <taxon>Eukaryota</taxon>
        <taxon>Fungi</taxon>
        <taxon>Fungi incertae sedis</taxon>
        <taxon>Mucoromycota</taxon>
        <taxon>Mucoromycotina</taxon>
        <taxon>Umbelopsidomycetes</taxon>
        <taxon>Umbelopsidales</taxon>
        <taxon>Umbelopsidaceae</taxon>
        <taxon>Umbelopsis</taxon>
    </lineage>
</organism>
<dbReference type="InterPro" id="IPR042231">
    <property type="entry name" value="Cho/carn_acyl_trans_2"/>
</dbReference>
<sequence length="1067" mass="120933">MSNGVVSTSHSEDLAFSRALHGNQVKEGFLSNMASKNKKVHDSATGDYLSLWKKPENETEEDEKKRLDQYTQLTNTYYNLATDFYEYGWGSSFHFARYYPGEEFFKAISRHEHYLAFKMNIKPNYRVLDVGCGVGGPAREIAHFTGAHITGLNNNDYQISRAFHYAKREGLAEQTDFIKGNFMEMPFEENKYDAVYAIEATVHAPRFEGVYGEIYRVLKPGGAFGCYEWCMTDDYDESNSEHRRIAHGIEIGNGIPKMRKISECLQALRNVGFEIEVHQDLADVGDDIKWYYPLEGDWRKCQSARDYLTTAAMTKIGRFTTTQLVRTLEMVGLAPKGSYDTQKFLETAADALVEGARANLFTPMFFFVARKPESSPHLSPDPIGGLTFQSQDKLPKLPIPNLKETCDKYLAALVELQTPKEHEATKLAVKTFLESEGPALQEKLQTYATDKKSYIEEFWYDSYLQYTDSVVLNLNPFFLLEDDPTPQRSDQVVRAASLITSTLKFVSALREKAMEPDVFRGIPLCMSQFGRLFGTSRMPTENGCYIQTEDEARHIVVLAHSQFYHFEVFDEDGNIAVTEKEIVANLKAIRADAAKTPVHEIAKNAVGVLTTESRPNWARLRDELNKGEENREALHVVDSSLFIVCLDHVSPKTSDDLSTNMLCGSYEIDQGVQVGTCTNRWYDKLQIIVCKNGSAGINFEHTGVDGHTVLRFVSDIYTDTILRFAQTINSQTKSIFHSVAQNEERRRSSGTSTKSGALPLQDLNPRKIEWKLNKELNLGIRFAETRLSDLIQQNEVNVLEFDEYGKSFIVDMKLSPDAFVQMAFQAAYYDLYGKIECTYEPAMTKTFLHGRTEAIRTVTPEVADFVKKFSERDDDNRVVLDALRKAVSKHSKLTRECSKGLGHDRHLYALDCLWQRLNKDQGTPTPKIFTDSGWKTMNHTVISTSNCGNPALRLFGFGPAVGNGFGIGYIIKDDGIALCVSSKHRQTARYLDTMKKYLREIKHMLMNEKYPTGTSQRQRLLAMQENASLTNGYGYWDIDSPSERSPTPDIKSMKKVGRRLMLNDVVA</sequence>
<feature type="region of interest" description="Disordered" evidence="9">
    <location>
        <begin position="739"/>
        <end position="759"/>
    </location>
</feature>
<dbReference type="AlphaFoldDB" id="A0A8H7PHN4"/>
<dbReference type="GO" id="GO:0008757">
    <property type="term" value="F:S-adenosylmethionine-dependent methyltransferase activity"/>
    <property type="evidence" value="ECO:0007669"/>
    <property type="project" value="InterPro"/>
</dbReference>
<comment type="pathway">
    <text evidence="8">Steroid metabolism.</text>
</comment>
<keyword evidence="8" id="KW-0444">Lipid biosynthesis</keyword>
<dbReference type="GO" id="GO:0016126">
    <property type="term" value="P:sterol biosynthetic process"/>
    <property type="evidence" value="ECO:0007669"/>
    <property type="project" value="UniProtKB-KW"/>
</dbReference>
<dbReference type="EMBL" id="JAEPQZ010000013">
    <property type="protein sequence ID" value="KAG2174138.1"/>
    <property type="molecule type" value="Genomic_DNA"/>
</dbReference>
<dbReference type="FunFam" id="3.30.559.70:FF:000003">
    <property type="entry name" value="Carnitine acetyl transferase FacC"/>
    <property type="match status" value="1"/>
</dbReference>
<dbReference type="InterPro" id="IPR029063">
    <property type="entry name" value="SAM-dependent_MTases_sf"/>
</dbReference>
<proteinExistence type="inferred from homology"/>
<name>A0A8H7PHN4_MORIS</name>
<evidence type="ECO:0000256" key="4">
    <source>
        <dbReference type="ARBA" id="ARBA00022691"/>
    </source>
</evidence>
<protein>
    <recommendedName>
        <fullName evidence="8">Sterol 24-C-methyltransferase</fullName>
        <ecNumber evidence="8">2.1.1.-</ecNumber>
    </recommendedName>
    <alternativeName>
        <fullName evidence="8">Delta(24)-sterol C-methyltransferase</fullName>
    </alternativeName>
</protein>
<reference evidence="11" key="1">
    <citation type="submission" date="2020-12" db="EMBL/GenBank/DDBJ databases">
        <title>Metabolic potential, ecology and presence of endohyphal bacteria is reflected in genomic diversity of Mucoromycotina.</title>
        <authorList>
            <person name="Muszewska A."/>
            <person name="Okrasinska A."/>
            <person name="Steczkiewicz K."/>
            <person name="Drgas O."/>
            <person name="Orlowska M."/>
            <person name="Perlinska-Lenart U."/>
            <person name="Aleksandrzak-Piekarczyk T."/>
            <person name="Szatraj K."/>
            <person name="Zielenkiewicz U."/>
            <person name="Pilsyk S."/>
            <person name="Malc E."/>
            <person name="Mieczkowski P."/>
            <person name="Kruszewska J.S."/>
            <person name="Biernat P."/>
            <person name="Pawlowska J."/>
        </authorList>
    </citation>
    <scope>NUCLEOTIDE SEQUENCE</scope>
    <source>
        <strain evidence="11">WA0000067209</strain>
    </source>
</reference>
<dbReference type="Gene3D" id="3.30.559.10">
    <property type="entry name" value="Chloramphenicol acetyltransferase-like domain"/>
    <property type="match status" value="1"/>
</dbReference>
<feature type="active site" description="Proton acceptor" evidence="6">
    <location>
        <position position="701"/>
    </location>
</feature>
<dbReference type="PANTHER" id="PTHR22589:SF29">
    <property type="entry name" value="MITOCHONDRIAL CARNITINE O-ACETYLTRANSFERASE-RELATED"/>
    <property type="match status" value="1"/>
</dbReference>
<dbReference type="InterPro" id="IPR013705">
    <property type="entry name" value="Sterol_MeTrfase_C"/>
</dbReference>
<dbReference type="PANTHER" id="PTHR22589">
    <property type="entry name" value="CARNITINE O-ACYLTRANSFERASE"/>
    <property type="match status" value="1"/>
</dbReference>
<dbReference type="Gene3D" id="3.30.559.70">
    <property type="entry name" value="Choline/Carnitine o-acyltransferase, domain 2"/>
    <property type="match status" value="1"/>
</dbReference>
<dbReference type="InterPro" id="IPR000542">
    <property type="entry name" value="Carn_acyl_trans"/>
</dbReference>
<dbReference type="FunFam" id="3.30.559.10:FF:000019">
    <property type="entry name" value="Carnitine acetyl transferase"/>
    <property type="match status" value="1"/>
</dbReference>
<dbReference type="CDD" id="cd02440">
    <property type="entry name" value="AdoMet_MTases"/>
    <property type="match status" value="1"/>
</dbReference>
<dbReference type="SUPFAM" id="SSF53335">
    <property type="entry name" value="S-adenosyl-L-methionine-dependent methyltransferases"/>
    <property type="match status" value="1"/>
</dbReference>
<keyword evidence="3 7" id="KW-0808">Transferase</keyword>
<evidence type="ECO:0000256" key="3">
    <source>
        <dbReference type="ARBA" id="ARBA00022679"/>
    </source>
</evidence>
<evidence type="ECO:0000256" key="6">
    <source>
        <dbReference type="PIRSR" id="PIRSR600542-1"/>
    </source>
</evidence>
<evidence type="ECO:0000256" key="9">
    <source>
        <dbReference type="SAM" id="MobiDB-lite"/>
    </source>
</evidence>